<dbReference type="InterPro" id="IPR015424">
    <property type="entry name" value="PyrdxlP-dep_Trfase"/>
</dbReference>
<protein>
    <recommendedName>
        <fullName evidence="7">Aminotransferase</fullName>
        <ecNumber evidence="7">2.6.1.-</ecNumber>
    </recommendedName>
</protein>
<dbReference type="Gene3D" id="3.40.640.10">
    <property type="entry name" value="Type I PLP-dependent aspartate aminotransferase-like (Major domain)"/>
    <property type="match status" value="1"/>
</dbReference>
<name>A0ABT4JTY9_9GAMM</name>
<dbReference type="PRINTS" id="PR00799">
    <property type="entry name" value="TRANSAMINASE"/>
</dbReference>
<evidence type="ECO:0000313" key="10">
    <source>
        <dbReference type="Proteomes" id="UP001149719"/>
    </source>
</evidence>
<dbReference type="PANTHER" id="PTHR11879">
    <property type="entry name" value="ASPARTATE AMINOTRANSFERASE"/>
    <property type="match status" value="1"/>
</dbReference>
<gene>
    <name evidence="9" type="ORF">O1D97_09125</name>
</gene>
<comment type="caution">
    <text evidence="9">The sequence shown here is derived from an EMBL/GenBank/DDBJ whole genome shotgun (WGS) entry which is preliminary data.</text>
</comment>
<evidence type="ECO:0000256" key="6">
    <source>
        <dbReference type="ARBA" id="ARBA00022898"/>
    </source>
</evidence>
<organism evidence="9 10">
    <name type="scientific">Marinomonas phaeophyticola</name>
    <dbReference type="NCBI Taxonomy" id="3004091"/>
    <lineage>
        <taxon>Bacteria</taxon>
        <taxon>Pseudomonadati</taxon>
        <taxon>Pseudomonadota</taxon>
        <taxon>Gammaproteobacteria</taxon>
        <taxon>Oceanospirillales</taxon>
        <taxon>Oceanospirillaceae</taxon>
        <taxon>Marinomonas</taxon>
    </lineage>
</organism>
<sequence length="399" mass="43922">MFAHIQAAPADPILGLNDAYKNETNPNKINLGVGVYKDEQGNTPILQSVKQAEERLLTEELTKSYLSIEGTDNYRQSVQTLLFGENHPIINKKLAHTAHTPGGTGALRVAAEFIKKHLPEATIWVSNPTWANHQAIFQSVGLEVGSYAYYDASSKSLDFESLLASLSQIPEGDIVLFHGCCHNPTGIDPTKEQWQQLAKLCGKQGFLPLFDFAYQGFGVGLEEDAQGLRTFAEQVPEMLIASSFSKNFGLYNERVGALTIVCETADNADAAFTQIKRAARTNYSNPPAHGAAIVAEILSNKALRSLWEMELQSMRTRIHEMRGLFVSTLRSKGVEQDFSFISKQQGMFSFSGLNPEQVSQLRKQFGIYIVGSGRINVAGMTHENMDPLCSAIAEILTQS</sequence>
<evidence type="ECO:0000256" key="7">
    <source>
        <dbReference type="RuleBase" id="RU000481"/>
    </source>
</evidence>
<keyword evidence="10" id="KW-1185">Reference proteome</keyword>
<dbReference type="NCBIfam" id="NF006719">
    <property type="entry name" value="PRK09257.1"/>
    <property type="match status" value="1"/>
</dbReference>
<evidence type="ECO:0000313" key="9">
    <source>
        <dbReference type="EMBL" id="MCZ2721805.1"/>
    </source>
</evidence>
<dbReference type="Gene3D" id="3.90.1150.10">
    <property type="entry name" value="Aspartate Aminotransferase, domain 1"/>
    <property type="match status" value="1"/>
</dbReference>
<evidence type="ECO:0000259" key="8">
    <source>
        <dbReference type="Pfam" id="PF00155"/>
    </source>
</evidence>
<dbReference type="RefSeq" id="WP_269124900.1">
    <property type="nucleotide sequence ID" value="NZ_JAPUBN010000015.1"/>
</dbReference>
<proteinExistence type="inferred from homology"/>
<keyword evidence="6" id="KW-0663">Pyridoxal phosphate</keyword>
<dbReference type="GO" id="GO:0008483">
    <property type="term" value="F:transaminase activity"/>
    <property type="evidence" value="ECO:0007669"/>
    <property type="project" value="UniProtKB-KW"/>
</dbReference>
<dbReference type="EMBL" id="JAPUBN010000015">
    <property type="protein sequence ID" value="MCZ2721805.1"/>
    <property type="molecule type" value="Genomic_DNA"/>
</dbReference>
<reference evidence="9" key="1">
    <citation type="submission" date="2022-12" db="EMBL/GenBank/DDBJ databases">
        <title>Marinomonas 15G1-11 sp. nov, isolated from marine algae.</title>
        <authorList>
            <person name="Butt M."/>
            <person name="Choi D.G."/>
            <person name="Kim J.M."/>
            <person name="Lee J.K."/>
            <person name="Baek J.H."/>
            <person name="Jeon C.O."/>
        </authorList>
    </citation>
    <scope>NUCLEOTIDE SEQUENCE</scope>
    <source>
        <strain evidence="9">15G1-11</strain>
    </source>
</reference>
<accession>A0ABT4JTY9</accession>
<evidence type="ECO:0000256" key="1">
    <source>
        <dbReference type="ARBA" id="ARBA00001933"/>
    </source>
</evidence>
<dbReference type="Pfam" id="PF00155">
    <property type="entry name" value="Aminotran_1_2"/>
    <property type="match status" value="1"/>
</dbReference>
<dbReference type="InterPro" id="IPR015421">
    <property type="entry name" value="PyrdxlP-dep_Trfase_major"/>
</dbReference>
<dbReference type="PROSITE" id="PS00105">
    <property type="entry name" value="AA_TRANSFER_CLASS_1"/>
    <property type="match status" value="1"/>
</dbReference>
<dbReference type="InterPro" id="IPR015422">
    <property type="entry name" value="PyrdxlP-dep_Trfase_small"/>
</dbReference>
<dbReference type="Proteomes" id="UP001149719">
    <property type="component" value="Unassembled WGS sequence"/>
</dbReference>
<evidence type="ECO:0000256" key="2">
    <source>
        <dbReference type="ARBA" id="ARBA00007441"/>
    </source>
</evidence>
<comment type="cofactor">
    <cofactor evidence="1 7">
        <name>pyridoxal 5'-phosphate</name>
        <dbReference type="ChEBI" id="CHEBI:597326"/>
    </cofactor>
</comment>
<dbReference type="EC" id="2.6.1.-" evidence="7"/>
<comment type="similarity">
    <text evidence="2 7">Belongs to the class-I pyridoxal-phosphate-dependent aminotransferase family.</text>
</comment>
<comment type="subunit">
    <text evidence="3">Homodimer.</text>
</comment>
<feature type="domain" description="Aminotransferase class I/classII large" evidence="8">
    <location>
        <begin position="27"/>
        <end position="392"/>
    </location>
</feature>
<evidence type="ECO:0000256" key="4">
    <source>
        <dbReference type="ARBA" id="ARBA00022576"/>
    </source>
</evidence>
<dbReference type="CDD" id="cd00609">
    <property type="entry name" value="AAT_like"/>
    <property type="match status" value="1"/>
</dbReference>
<evidence type="ECO:0000256" key="3">
    <source>
        <dbReference type="ARBA" id="ARBA00011738"/>
    </source>
</evidence>
<dbReference type="InterPro" id="IPR000796">
    <property type="entry name" value="Asp_trans"/>
</dbReference>
<keyword evidence="4 7" id="KW-0032">Aminotransferase</keyword>
<evidence type="ECO:0000256" key="5">
    <source>
        <dbReference type="ARBA" id="ARBA00022679"/>
    </source>
</evidence>
<dbReference type="InterPro" id="IPR004839">
    <property type="entry name" value="Aminotransferase_I/II_large"/>
</dbReference>
<dbReference type="PANTHER" id="PTHR11879:SF22">
    <property type="entry name" value="ASPARTATE AMINOTRANSFERASE, MITOCHONDRIAL"/>
    <property type="match status" value="1"/>
</dbReference>
<keyword evidence="5 7" id="KW-0808">Transferase</keyword>
<dbReference type="InterPro" id="IPR004838">
    <property type="entry name" value="NHTrfase_class1_PyrdxlP-BS"/>
</dbReference>
<dbReference type="SUPFAM" id="SSF53383">
    <property type="entry name" value="PLP-dependent transferases"/>
    <property type="match status" value="1"/>
</dbReference>